<keyword evidence="3" id="KW-1185">Reference proteome</keyword>
<feature type="region of interest" description="Disordered" evidence="1">
    <location>
        <begin position="21"/>
        <end position="56"/>
    </location>
</feature>
<organism evidence="2 3">
    <name type="scientific">Actinopolymorpha pittospori</name>
    <dbReference type="NCBI Taxonomy" id="648752"/>
    <lineage>
        <taxon>Bacteria</taxon>
        <taxon>Bacillati</taxon>
        <taxon>Actinomycetota</taxon>
        <taxon>Actinomycetes</taxon>
        <taxon>Propionibacteriales</taxon>
        <taxon>Actinopolymorphaceae</taxon>
        <taxon>Actinopolymorpha</taxon>
    </lineage>
</organism>
<accession>A0A927RDY3</accession>
<evidence type="ECO:0000313" key="2">
    <source>
        <dbReference type="EMBL" id="MBE1608625.1"/>
    </source>
</evidence>
<protein>
    <submittedName>
        <fullName evidence="2">Uncharacterized protein</fullName>
    </submittedName>
</protein>
<dbReference type="Proteomes" id="UP000638648">
    <property type="component" value="Unassembled WGS sequence"/>
</dbReference>
<comment type="caution">
    <text evidence="2">The sequence shown here is derived from an EMBL/GenBank/DDBJ whole genome shotgun (WGS) entry which is preliminary data.</text>
</comment>
<reference evidence="2" key="1">
    <citation type="submission" date="2020-10" db="EMBL/GenBank/DDBJ databases">
        <title>Sequencing the genomes of 1000 actinobacteria strains.</title>
        <authorList>
            <person name="Klenk H.-P."/>
        </authorList>
    </citation>
    <scope>NUCLEOTIDE SEQUENCE</scope>
    <source>
        <strain evidence="2">DSM 45354</strain>
    </source>
</reference>
<gene>
    <name evidence="2" type="ORF">HEB94_005473</name>
</gene>
<sequence>MPAGFAAAEATVVSAITTRLETSSDRPARSANAITGTNPAHDTKFCSSNTSVARDH</sequence>
<proteinExistence type="predicted"/>
<evidence type="ECO:0000256" key="1">
    <source>
        <dbReference type="SAM" id="MobiDB-lite"/>
    </source>
</evidence>
<evidence type="ECO:0000313" key="3">
    <source>
        <dbReference type="Proteomes" id="UP000638648"/>
    </source>
</evidence>
<dbReference type="EMBL" id="JADBEM010000001">
    <property type="protein sequence ID" value="MBE1608625.1"/>
    <property type="molecule type" value="Genomic_DNA"/>
</dbReference>
<name>A0A927RDY3_9ACTN</name>
<feature type="compositionally biased region" description="Polar residues" evidence="1">
    <location>
        <begin position="32"/>
        <end position="56"/>
    </location>
</feature>
<dbReference type="AlphaFoldDB" id="A0A927RDY3"/>